<evidence type="ECO:0000256" key="2">
    <source>
        <dbReference type="ARBA" id="ARBA00022475"/>
    </source>
</evidence>
<comment type="pathway">
    <text evidence="7">Protein modification; lipoprotein biosynthesis (diacylglyceryl transfer).</text>
</comment>
<dbReference type="InterPro" id="IPR001640">
    <property type="entry name" value="Lgt"/>
</dbReference>
<feature type="transmembrane region" description="Helical" evidence="7">
    <location>
        <begin position="71"/>
        <end position="91"/>
    </location>
</feature>
<evidence type="ECO:0000256" key="6">
    <source>
        <dbReference type="ARBA" id="ARBA00023136"/>
    </source>
</evidence>
<dbReference type="NCBIfam" id="TIGR00544">
    <property type="entry name" value="lgt"/>
    <property type="match status" value="1"/>
</dbReference>
<evidence type="ECO:0000256" key="3">
    <source>
        <dbReference type="ARBA" id="ARBA00022679"/>
    </source>
</evidence>
<feature type="transmembrane region" description="Helical" evidence="7">
    <location>
        <begin position="111"/>
        <end position="128"/>
    </location>
</feature>
<dbReference type="HAMAP" id="MF_01147">
    <property type="entry name" value="Lgt"/>
    <property type="match status" value="1"/>
</dbReference>
<dbReference type="GO" id="GO:0008961">
    <property type="term" value="F:phosphatidylglycerol-prolipoprotein diacylglyceryl transferase activity"/>
    <property type="evidence" value="ECO:0007669"/>
    <property type="project" value="UniProtKB-UniRule"/>
</dbReference>
<comment type="catalytic activity">
    <reaction evidence="7">
        <text>L-cysteinyl-[prolipoprotein] + a 1,2-diacyl-sn-glycero-3-phospho-(1'-sn-glycerol) = an S-1,2-diacyl-sn-glyceryl-L-cysteinyl-[prolipoprotein] + sn-glycerol 1-phosphate + H(+)</text>
        <dbReference type="Rhea" id="RHEA:56712"/>
        <dbReference type="Rhea" id="RHEA-COMP:14679"/>
        <dbReference type="Rhea" id="RHEA-COMP:14680"/>
        <dbReference type="ChEBI" id="CHEBI:15378"/>
        <dbReference type="ChEBI" id="CHEBI:29950"/>
        <dbReference type="ChEBI" id="CHEBI:57685"/>
        <dbReference type="ChEBI" id="CHEBI:64716"/>
        <dbReference type="ChEBI" id="CHEBI:140658"/>
        <dbReference type="EC" id="2.5.1.145"/>
    </reaction>
</comment>
<feature type="binding site" evidence="7">
    <location>
        <position position="154"/>
    </location>
    <ligand>
        <name>a 1,2-diacyl-sn-glycero-3-phospho-(1'-sn-glycerol)</name>
        <dbReference type="ChEBI" id="CHEBI:64716"/>
    </ligand>
</feature>
<dbReference type="EC" id="2.5.1.145" evidence="7"/>
<keyword evidence="4 7" id="KW-0812">Transmembrane</keyword>
<dbReference type="RefSeq" id="WP_066173188.1">
    <property type="nucleotide sequence ID" value="NZ_LQZT01000001.1"/>
</dbReference>
<dbReference type="PROSITE" id="PS01311">
    <property type="entry name" value="LGT"/>
    <property type="match status" value="1"/>
</dbReference>
<dbReference type="UniPathway" id="UPA00664"/>
<dbReference type="Proteomes" id="UP000094795">
    <property type="component" value="Unassembled WGS sequence"/>
</dbReference>
<dbReference type="OrthoDB" id="871140at2"/>
<dbReference type="PANTHER" id="PTHR30589">
    <property type="entry name" value="PROLIPOPROTEIN DIACYLGLYCERYL TRANSFERASE"/>
    <property type="match status" value="1"/>
</dbReference>
<keyword evidence="9" id="KW-1185">Reference proteome</keyword>
<dbReference type="PANTHER" id="PTHR30589:SF0">
    <property type="entry name" value="PHOSPHATIDYLGLYCEROL--PROLIPOPROTEIN DIACYLGLYCERYL TRANSFERASE"/>
    <property type="match status" value="1"/>
</dbReference>
<reference evidence="8 9" key="1">
    <citation type="submission" date="2015-12" db="EMBL/GenBank/DDBJ databases">
        <authorList>
            <person name="Shamseldin A."/>
            <person name="Moawad H."/>
            <person name="Abd El-Rahim W.M."/>
            <person name="Sadowsky M.J."/>
        </authorList>
    </citation>
    <scope>NUCLEOTIDE SEQUENCE [LARGE SCALE GENOMIC DNA]</scope>
    <source>
        <strain evidence="8 9">JC234</strain>
    </source>
</reference>
<proteinExistence type="inferred from homology"/>
<protein>
    <recommendedName>
        <fullName evidence="7">Phosphatidylglycerol--prolipoprotein diacylglyceryl transferase</fullName>
        <ecNumber evidence="7">2.5.1.145</ecNumber>
    </recommendedName>
</protein>
<evidence type="ECO:0000256" key="5">
    <source>
        <dbReference type="ARBA" id="ARBA00022989"/>
    </source>
</evidence>
<comment type="similarity">
    <text evidence="1 7">Belongs to the Lgt family.</text>
</comment>
<dbReference type="GO" id="GO:0005886">
    <property type="term" value="C:plasma membrane"/>
    <property type="evidence" value="ECO:0007669"/>
    <property type="project" value="UniProtKB-SubCell"/>
</dbReference>
<keyword evidence="6 7" id="KW-0472">Membrane</keyword>
<evidence type="ECO:0000256" key="7">
    <source>
        <dbReference type="HAMAP-Rule" id="MF_01147"/>
    </source>
</evidence>
<keyword evidence="5 7" id="KW-1133">Transmembrane helix</keyword>
<feature type="transmembrane region" description="Helical" evidence="7">
    <location>
        <begin position="215"/>
        <end position="234"/>
    </location>
</feature>
<accession>A0A1C1Z026</accession>
<evidence type="ECO:0000256" key="1">
    <source>
        <dbReference type="ARBA" id="ARBA00007150"/>
    </source>
</evidence>
<evidence type="ECO:0000313" key="9">
    <source>
        <dbReference type="Proteomes" id="UP000094795"/>
    </source>
</evidence>
<keyword evidence="2 7" id="KW-1003">Cell membrane</keyword>
<gene>
    <name evidence="7" type="primary">lgt</name>
    <name evidence="8" type="ORF">AWJ14_08555</name>
</gene>
<sequence length="277" mass="30279">MEQTATVLSLIAFPDIDPVIFSVGPVHIRWYGLAYVVGILLGWRYARALVENARLWPAAGSRITALDIDDFLIWATVGIVAGGRIGYILFYDMAAVSADPLRAFEIWNGGMSFHGGLLGTLIAMVLFARKRGIPLFNLFDVVCAVVPVGLFFGRLANFINSELWGKLTDMPWAVVFPTGGPFPRHPTQLYEAGLEGILLLALLAWLIYRHRALAFPGLVSGLFVAGYALARIFVEFYREPDVQIGYLAGGWLTMGMVLSLPMLAIGVFVAATARARA</sequence>
<keyword evidence="8" id="KW-0449">Lipoprotein</keyword>
<feature type="transmembrane region" description="Helical" evidence="7">
    <location>
        <begin position="28"/>
        <end position="46"/>
    </location>
</feature>
<evidence type="ECO:0000256" key="4">
    <source>
        <dbReference type="ARBA" id="ARBA00022692"/>
    </source>
</evidence>
<dbReference type="STRING" id="1480615.AWJ14_08555"/>
<feature type="transmembrane region" description="Helical" evidence="7">
    <location>
        <begin position="189"/>
        <end position="208"/>
    </location>
</feature>
<dbReference type="GO" id="GO:0042158">
    <property type="term" value="P:lipoprotein biosynthetic process"/>
    <property type="evidence" value="ECO:0007669"/>
    <property type="project" value="UniProtKB-UniRule"/>
</dbReference>
<comment type="subcellular location">
    <subcellularLocation>
        <location evidence="7">Cell membrane</location>
        <topology evidence="7">Multi-pass membrane protein</topology>
    </subcellularLocation>
</comment>
<dbReference type="EMBL" id="LQZT01000001">
    <property type="protein sequence ID" value="OCW59111.1"/>
    <property type="molecule type" value="Genomic_DNA"/>
</dbReference>
<comment type="caution">
    <text evidence="8">The sequence shown here is derived from an EMBL/GenBank/DDBJ whole genome shotgun (WGS) entry which is preliminary data.</text>
</comment>
<dbReference type="AlphaFoldDB" id="A0A1C1Z026"/>
<feature type="transmembrane region" description="Helical" evidence="7">
    <location>
        <begin position="246"/>
        <end position="271"/>
    </location>
</feature>
<keyword evidence="3 7" id="KW-0808">Transferase</keyword>
<name>A0A1C1Z026_9HYPH</name>
<comment type="function">
    <text evidence="7">Catalyzes the transfer of the diacylglyceryl group from phosphatidylglycerol to the sulfhydryl group of the N-terminal cysteine of a prolipoprotein, the first step in the formation of mature lipoproteins.</text>
</comment>
<feature type="transmembrane region" description="Helical" evidence="7">
    <location>
        <begin position="135"/>
        <end position="156"/>
    </location>
</feature>
<organism evidence="8 9">
    <name type="scientific">Hoeflea olei</name>
    <dbReference type="NCBI Taxonomy" id="1480615"/>
    <lineage>
        <taxon>Bacteria</taxon>
        <taxon>Pseudomonadati</taxon>
        <taxon>Pseudomonadota</taxon>
        <taxon>Alphaproteobacteria</taxon>
        <taxon>Hyphomicrobiales</taxon>
        <taxon>Rhizobiaceae</taxon>
        <taxon>Hoeflea</taxon>
    </lineage>
</organism>
<evidence type="ECO:0000313" key="8">
    <source>
        <dbReference type="EMBL" id="OCW59111.1"/>
    </source>
</evidence>
<dbReference type="Pfam" id="PF01790">
    <property type="entry name" value="LGT"/>
    <property type="match status" value="1"/>
</dbReference>